<sequence>MMDTYPVPKGRKYAKNQYPSESGEGKPTYPYLPLLYNFNSSAMSSSCVNDSQSRLDFSRVLSFGAAPGSRAVDFNRLRASERRSLLARARFGAMPFNGVGEAAKLGAAEVLLGVLEVT</sequence>
<feature type="region of interest" description="Disordered" evidence="1">
    <location>
        <begin position="1"/>
        <end position="26"/>
    </location>
</feature>
<reference evidence="2" key="1">
    <citation type="submission" date="2016-01" db="EMBL/GenBank/DDBJ databases">
        <title>Reference transcriptome for the parasite Schistocephalus solidus: insights into the molecular evolution of parasitism.</title>
        <authorList>
            <person name="Hebert F.O."/>
            <person name="Grambauer S."/>
            <person name="Barber I."/>
            <person name="Landry C.R."/>
            <person name="Aubin-Horth N."/>
        </authorList>
    </citation>
    <scope>NUCLEOTIDE SEQUENCE</scope>
</reference>
<protein>
    <submittedName>
        <fullName evidence="2">Uncharacterized protein</fullName>
    </submittedName>
</protein>
<dbReference type="EMBL" id="GEEE01024093">
    <property type="protein sequence ID" value="JAP39132.1"/>
    <property type="molecule type" value="Transcribed_RNA"/>
</dbReference>
<evidence type="ECO:0000256" key="1">
    <source>
        <dbReference type="SAM" id="MobiDB-lite"/>
    </source>
</evidence>
<name>A0A0X3NTR7_SCHSO</name>
<accession>A0A0X3NTR7</accession>
<organism evidence="2">
    <name type="scientific">Schistocephalus solidus</name>
    <name type="common">Tapeworm</name>
    <dbReference type="NCBI Taxonomy" id="70667"/>
    <lineage>
        <taxon>Eukaryota</taxon>
        <taxon>Metazoa</taxon>
        <taxon>Spiralia</taxon>
        <taxon>Lophotrochozoa</taxon>
        <taxon>Platyhelminthes</taxon>
        <taxon>Cestoda</taxon>
        <taxon>Eucestoda</taxon>
        <taxon>Diphyllobothriidea</taxon>
        <taxon>Diphyllobothriidae</taxon>
        <taxon>Schistocephalus</taxon>
    </lineage>
</organism>
<dbReference type="AlphaFoldDB" id="A0A0X3NTR7"/>
<gene>
    <name evidence="2" type="ORF">TR104289</name>
</gene>
<proteinExistence type="predicted"/>
<evidence type="ECO:0000313" key="2">
    <source>
        <dbReference type="EMBL" id="JAP39132.1"/>
    </source>
</evidence>